<keyword evidence="7" id="KW-0239">DNA-directed DNA polymerase</keyword>
<protein>
    <recommendedName>
        <fullName evidence="3">DNA polymerase III subunit alpha</fullName>
        <ecNumber evidence="2">2.7.7.7</ecNumber>
    </recommendedName>
</protein>
<gene>
    <name evidence="10" type="ORF">A2866_04140</name>
</gene>
<dbReference type="InterPro" id="IPR003141">
    <property type="entry name" value="Pol/His_phosphatase_N"/>
</dbReference>
<evidence type="ECO:0000256" key="4">
    <source>
        <dbReference type="ARBA" id="ARBA00022679"/>
    </source>
</evidence>
<dbReference type="Proteomes" id="UP000177026">
    <property type="component" value="Unassembled WGS sequence"/>
</dbReference>
<dbReference type="Pfam" id="PF01336">
    <property type="entry name" value="tRNA_anti-codon"/>
    <property type="match status" value="1"/>
</dbReference>
<dbReference type="Gene3D" id="1.10.10.1600">
    <property type="entry name" value="Bacterial DNA polymerase III alpha subunit, thumb domain"/>
    <property type="match status" value="1"/>
</dbReference>
<dbReference type="Pfam" id="PF17657">
    <property type="entry name" value="DNA_pol3_finger"/>
    <property type="match status" value="1"/>
</dbReference>
<comment type="subcellular location">
    <subcellularLocation>
        <location evidence="1">Cytoplasm</location>
    </subcellularLocation>
</comment>
<dbReference type="Pfam" id="PF14579">
    <property type="entry name" value="HHH_6"/>
    <property type="match status" value="1"/>
</dbReference>
<accession>A0A1F7GFJ6</accession>
<dbReference type="InterPro" id="IPR029460">
    <property type="entry name" value="DNAPol_HHH"/>
</dbReference>
<dbReference type="SMART" id="SM00481">
    <property type="entry name" value="POLIIIAc"/>
    <property type="match status" value="1"/>
</dbReference>
<dbReference type="InterPro" id="IPR004805">
    <property type="entry name" value="DnaE2/DnaE/PolC"/>
</dbReference>
<dbReference type="InterPro" id="IPR016195">
    <property type="entry name" value="Pol/histidinol_Pase-like"/>
</dbReference>
<dbReference type="Gene3D" id="1.10.150.870">
    <property type="match status" value="1"/>
</dbReference>
<name>A0A1F7GFJ6_9BACT</name>
<dbReference type="Pfam" id="PF02811">
    <property type="entry name" value="PHP"/>
    <property type="match status" value="1"/>
</dbReference>
<evidence type="ECO:0000256" key="2">
    <source>
        <dbReference type="ARBA" id="ARBA00012417"/>
    </source>
</evidence>
<dbReference type="EC" id="2.7.7.7" evidence="2"/>
<dbReference type="GO" id="GO:0008408">
    <property type="term" value="F:3'-5' exonuclease activity"/>
    <property type="evidence" value="ECO:0007669"/>
    <property type="project" value="InterPro"/>
</dbReference>
<dbReference type="PANTHER" id="PTHR32294:SF0">
    <property type="entry name" value="DNA POLYMERASE III SUBUNIT ALPHA"/>
    <property type="match status" value="1"/>
</dbReference>
<organism evidence="10 11">
    <name type="scientific">Candidatus Roizmanbacteria bacterium RIFCSPHIGHO2_01_FULL_39_8</name>
    <dbReference type="NCBI Taxonomy" id="1802033"/>
    <lineage>
        <taxon>Bacteria</taxon>
        <taxon>Candidatus Roizmaniibacteriota</taxon>
    </lineage>
</organism>
<evidence type="ECO:0000256" key="7">
    <source>
        <dbReference type="ARBA" id="ARBA00022932"/>
    </source>
</evidence>
<dbReference type="EMBL" id="MFZI01000083">
    <property type="protein sequence ID" value="OGK17606.1"/>
    <property type="molecule type" value="Genomic_DNA"/>
</dbReference>
<comment type="caution">
    <text evidence="10">The sequence shown here is derived from an EMBL/GenBank/DDBJ whole genome shotgun (WGS) entry which is preliminary data.</text>
</comment>
<sequence>MSFVHLHTHSEYSLLDGMCRLDDMIARAKEQGMPAVALTDHGALYGAFKFFIKAKEAGLKPIIGVEAYKAKKSRFDKQPGVEKDQNHLVLLAKNLTGYKNLLKLVTAAHLEGYYYKPRVDFELLEKYREGLIVLSGCLNGDIPSLILNNQMNQAEKILEKYLSLFEGNFYLELQRHPEMEDLDRVNSELIKLSRKYAVPLVATNDVHYLDPDDAYAQEILLCIQTLHTIVEKNRPLSMIDKPDFYFKSVNEMKGSFIDLPEAITNSLKIAEQCNVEIPYGNWILPRFDTPHKEPVDVYLKQLVHERIKRVEKENQDVIKKRIEYELNIIIKKGYSTYFLIVQDFVNWAKKAGIAVGPGRGSVAGSLVAYILGITDINPIEYALPFERFLNPDRPTPPDIDIDFADVRRDEVLHYVTKKYGEEKVAQIITFGTMEARLAVRDVTRALGMSYSQGDRLAKMIPPSRQGFPMSLSQALEEAPALKFAYQSEQDTKKVIDVARKLEGLPRHASVHAAGVVMSDKDLSEYVPLQRETKEDRIITQYDMYSLDLNTSPKRAIGLLKIDFLGLRNLTILEKAIEYLGKSKKEKIDIHHVPLIDKKAYELIARGETVGVFQLESSGMRRLAKDLQPSKMSDISAMVALFRPGPMDLIPSFLENKKNPKNIRYLHPDLKLILEETYGILVYQEQVMEIAHKLAGYSMSEADNLRIAMGKKKKELMKKEKEKFIQGAVKNGYKKSLAEKIFNFIEKFAAYGFNKPHSASYALIAYWTAYMKANYPVEFMTALLSAELQGIAGPQREIKMAQAIEECRRMDISVLQPDINKSGSSFMIEGRAIRFGLSAIKNVGQAAIDSILSARATGPFISFKDFLYRVDLRKVNKKTVESLIKAGAFKEYGNRASLLAYYPKIIKEIVDMKIDAQKGQFSLFTQNSSQINLKDMIVSVEDFNEDEILQMEKEVIGFLITKNPLLKFQALIAKKVTKKVGDISLEDTDKTHILAGIISAKKIIKTKKDNSEMAFINIFDETGSLECVIFPRLFARLRDIISINRVIMLKGKVNDRDGRLSVLIDNAVDLERVNSNG</sequence>
<dbReference type="InterPro" id="IPR041931">
    <property type="entry name" value="DNA_pol3_alpha_thumb_dom"/>
</dbReference>
<evidence type="ECO:0000256" key="6">
    <source>
        <dbReference type="ARBA" id="ARBA00022705"/>
    </source>
</evidence>
<evidence type="ECO:0000256" key="1">
    <source>
        <dbReference type="ARBA" id="ARBA00004496"/>
    </source>
</evidence>
<dbReference type="GO" id="GO:0005737">
    <property type="term" value="C:cytoplasm"/>
    <property type="evidence" value="ECO:0007669"/>
    <property type="project" value="UniProtKB-SubCell"/>
</dbReference>
<dbReference type="GO" id="GO:0006260">
    <property type="term" value="P:DNA replication"/>
    <property type="evidence" value="ECO:0007669"/>
    <property type="project" value="UniProtKB-KW"/>
</dbReference>
<dbReference type="CDD" id="cd12113">
    <property type="entry name" value="PHP_PolIIIA_DnaE3"/>
    <property type="match status" value="1"/>
</dbReference>
<dbReference type="InterPro" id="IPR004365">
    <property type="entry name" value="NA-bd_OB_tRNA"/>
</dbReference>
<keyword evidence="6" id="KW-0235">DNA replication</keyword>
<dbReference type="PANTHER" id="PTHR32294">
    <property type="entry name" value="DNA POLYMERASE III SUBUNIT ALPHA"/>
    <property type="match status" value="1"/>
</dbReference>
<evidence type="ECO:0000313" key="11">
    <source>
        <dbReference type="Proteomes" id="UP000177026"/>
    </source>
</evidence>
<comment type="catalytic activity">
    <reaction evidence="8">
        <text>DNA(n) + a 2'-deoxyribonucleoside 5'-triphosphate = DNA(n+1) + diphosphate</text>
        <dbReference type="Rhea" id="RHEA:22508"/>
        <dbReference type="Rhea" id="RHEA-COMP:17339"/>
        <dbReference type="Rhea" id="RHEA-COMP:17340"/>
        <dbReference type="ChEBI" id="CHEBI:33019"/>
        <dbReference type="ChEBI" id="CHEBI:61560"/>
        <dbReference type="ChEBI" id="CHEBI:173112"/>
        <dbReference type="EC" id="2.7.7.7"/>
    </reaction>
</comment>
<evidence type="ECO:0000313" key="10">
    <source>
        <dbReference type="EMBL" id="OGK17606.1"/>
    </source>
</evidence>
<evidence type="ECO:0000256" key="5">
    <source>
        <dbReference type="ARBA" id="ARBA00022695"/>
    </source>
</evidence>
<dbReference type="CDD" id="cd04485">
    <property type="entry name" value="DnaE_OBF"/>
    <property type="match status" value="1"/>
</dbReference>
<dbReference type="NCBIfam" id="NF005298">
    <property type="entry name" value="PRK06826.1"/>
    <property type="match status" value="1"/>
</dbReference>
<dbReference type="SUPFAM" id="SSF89550">
    <property type="entry name" value="PHP domain-like"/>
    <property type="match status" value="1"/>
</dbReference>
<dbReference type="InterPro" id="IPR040982">
    <property type="entry name" value="DNA_pol3_finger"/>
</dbReference>
<dbReference type="GO" id="GO:0003887">
    <property type="term" value="F:DNA-directed DNA polymerase activity"/>
    <property type="evidence" value="ECO:0007669"/>
    <property type="project" value="UniProtKB-KW"/>
</dbReference>
<dbReference type="Gene3D" id="3.20.20.140">
    <property type="entry name" value="Metal-dependent hydrolases"/>
    <property type="match status" value="1"/>
</dbReference>
<dbReference type="GO" id="GO:0003676">
    <property type="term" value="F:nucleic acid binding"/>
    <property type="evidence" value="ECO:0007669"/>
    <property type="project" value="InterPro"/>
</dbReference>
<feature type="domain" description="Polymerase/histidinol phosphatase N-terminal" evidence="9">
    <location>
        <begin position="4"/>
        <end position="71"/>
    </location>
</feature>
<proteinExistence type="predicted"/>
<dbReference type="AlphaFoldDB" id="A0A1F7GFJ6"/>
<dbReference type="InterPro" id="IPR011708">
    <property type="entry name" value="DNA_pol3_alpha_NTPase_dom"/>
</dbReference>
<evidence type="ECO:0000259" key="9">
    <source>
        <dbReference type="SMART" id="SM00481"/>
    </source>
</evidence>
<evidence type="ECO:0000256" key="3">
    <source>
        <dbReference type="ARBA" id="ARBA00019114"/>
    </source>
</evidence>
<dbReference type="NCBIfam" id="NF004226">
    <property type="entry name" value="PRK05673.1"/>
    <property type="match status" value="1"/>
</dbReference>
<keyword evidence="4" id="KW-0808">Transferase</keyword>
<dbReference type="InterPro" id="IPR004013">
    <property type="entry name" value="PHP_dom"/>
</dbReference>
<dbReference type="NCBIfam" id="TIGR00594">
    <property type="entry name" value="polc"/>
    <property type="match status" value="1"/>
</dbReference>
<reference evidence="10 11" key="1">
    <citation type="journal article" date="2016" name="Nat. Commun.">
        <title>Thousands of microbial genomes shed light on interconnected biogeochemical processes in an aquifer system.</title>
        <authorList>
            <person name="Anantharaman K."/>
            <person name="Brown C.T."/>
            <person name="Hug L.A."/>
            <person name="Sharon I."/>
            <person name="Castelle C.J."/>
            <person name="Probst A.J."/>
            <person name="Thomas B.C."/>
            <person name="Singh A."/>
            <person name="Wilkins M.J."/>
            <person name="Karaoz U."/>
            <person name="Brodie E.L."/>
            <person name="Williams K.H."/>
            <person name="Hubbard S.S."/>
            <person name="Banfield J.F."/>
        </authorList>
    </citation>
    <scope>NUCLEOTIDE SEQUENCE [LARGE SCALE GENOMIC DNA]</scope>
</reference>
<evidence type="ECO:0000256" key="8">
    <source>
        <dbReference type="ARBA" id="ARBA00049244"/>
    </source>
</evidence>
<keyword evidence="5" id="KW-0548">Nucleotidyltransferase</keyword>
<dbReference type="Pfam" id="PF07733">
    <property type="entry name" value="DNA_pol3_alpha"/>
    <property type="match status" value="1"/>
</dbReference>